<protein>
    <submittedName>
        <fullName evidence="1">DUF2922 domain-containing protein</fullName>
    </submittedName>
</protein>
<dbReference type="Proteomes" id="UP001597343">
    <property type="component" value="Unassembled WGS sequence"/>
</dbReference>
<sequence>MKRELELFFLTDMNKKVKITIPEPKADLTPSAVGAVMDLILQKSVFGFIQGRLVSKVKARIVQTETSELAI</sequence>
<name>A0ABW5A1C2_9BACL</name>
<evidence type="ECO:0000313" key="2">
    <source>
        <dbReference type="Proteomes" id="UP001597343"/>
    </source>
</evidence>
<dbReference type="Pfam" id="PF11148">
    <property type="entry name" value="DUF2922"/>
    <property type="match status" value="1"/>
</dbReference>
<dbReference type="EMBL" id="JBHUIO010000011">
    <property type="protein sequence ID" value="MFD2172037.1"/>
    <property type="molecule type" value="Genomic_DNA"/>
</dbReference>
<organism evidence="1 2">
    <name type="scientific">Tumebacillus lipolyticus</name>
    <dbReference type="NCBI Taxonomy" id="1280370"/>
    <lineage>
        <taxon>Bacteria</taxon>
        <taxon>Bacillati</taxon>
        <taxon>Bacillota</taxon>
        <taxon>Bacilli</taxon>
        <taxon>Bacillales</taxon>
        <taxon>Alicyclobacillaceae</taxon>
        <taxon>Tumebacillus</taxon>
    </lineage>
</organism>
<reference evidence="2" key="1">
    <citation type="journal article" date="2019" name="Int. J. Syst. Evol. Microbiol.">
        <title>The Global Catalogue of Microorganisms (GCM) 10K type strain sequencing project: providing services to taxonomists for standard genome sequencing and annotation.</title>
        <authorList>
            <consortium name="The Broad Institute Genomics Platform"/>
            <consortium name="The Broad Institute Genome Sequencing Center for Infectious Disease"/>
            <person name="Wu L."/>
            <person name="Ma J."/>
        </authorList>
    </citation>
    <scope>NUCLEOTIDE SEQUENCE [LARGE SCALE GENOMIC DNA]</scope>
    <source>
        <strain evidence="2">CGMCC 1.13574</strain>
    </source>
</reference>
<dbReference type="InterPro" id="IPR021321">
    <property type="entry name" value="DUF2922"/>
</dbReference>
<evidence type="ECO:0000313" key="1">
    <source>
        <dbReference type="EMBL" id="MFD2172037.1"/>
    </source>
</evidence>
<dbReference type="RefSeq" id="WP_386049349.1">
    <property type="nucleotide sequence ID" value="NZ_JBHUIO010000011.1"/>
</dbReference>
<comment type="caution">
    <text evidence="1">The sequence shown here is derived from an EMBL/GenBank/DDBJ whole genome shotgun (WGS) entry which is preliminary data.</text>
</comment>
<keyword evidence="2" id="KW-1185">Reference proteome</keyword>
<proteinExistence type="predicted"/>
<gene>
    <name evidence="1" type="ORF">ACFSOY_18900</name>
</gene>
<accession>A0ABW5A1C2</accession>